<keyword evidence="4" id="KW-1185">Reference proteome</keyword>
<evidence type="ECO:0000256" key="1">
    <source>
        <dbReference type="SAM" id="Phobius"/>
    </source>
</evidence>
<feature type="transmembrane region" description="Helical" evidence="1">
    <location>
        <begin position="78"/>
        <end position="100"/>
    </location>
</feature>
<name>A0A0G4IZH5_PLABS</name>
<dbReference type="EMBL" id="CDSF01000101">
    <property type="protein sequence ID" value="CEP00539.1"/>
    <property type="molecule type" value="Genomic_DNA"/>
</dbReference>
<keyword evidence="1" id="KW-1133">Transmembrane helix</keyword>
<keyword evidence="2" id="KW-0732">Signal</keyword>
<evidence type="ECO:0000313" key="4">
    <source>
        <dbReference type="Proteomes" id="UP000039324"/>
    </source>
</evidence>
<sequence length="177" mass="17912">MTSCCGGAWVLAVAVLCYAVHAATTTLDYDDVASKEVVKRHLMRSVAGKAAALGSAVSGGTLAVASGNMATSNDAESLLSSAGFATGGGMVLAGLAANIYSNAQLHLAVGESAAHSLTKESKSKRRLNPHARSALKFATAAVSSMTLSTIRRSPPATTAFLLAGSAYYGIMSALFDP</sequence>
<reference evidence="3 4" key="1">
    <citation type="submission" date="2015-02" db="EMBL/GenBank/DDBJ databases">
        <authorList>
            <person name="Chooi Y.-H."/>
        </authorList>
    </citation>
    <scope>NUCLEOTIDE SEQUENCE [LARGE SCALE GENOMIC DNA]</scope>
    <source>
        <strain evidence="3">E3</strain>
    </source>
</reference>
<dbReference type="Proteomes" id="UP000039324">
    <property type="component" value="Unassembled WGS sequence"/>
</dbReference>
<organism evidence="3 4">
    <name type="scientific">Plasmodiophora brassicae</name>
    <name type="common">Clubroot disease agent</name>
    <dbReference type="NCBI Taxonomy" id="37360"/>
    <lineage>
        <taxon>Eukaryota</taxon>
        <taxon>Sar</taxon>
        <taxon>Rhizaria</taxon>
        <taxon>Endomyxa</taxon>
        <taxon>Phytomyxea</taxon>
        <taxon>Plasmodiophorida</taxon>
        <taxon>Plasmodiophoridae</taxon>
        <taxon>Plasmodiophora</taxon>
    </lineage>
</organism>
<feature type="transmembrane region" description="Helical" evidence="1">
    <location>
        <begin position="156"/>
        <end position="175"/>
    </location>
</feature>
<gene>
    <name evidence="3" type="ORF">PBRA_001593</name>
</gene>
<proteinExistence type="predicted"/>
<feature type="transmembrane region" description="Helical" evidence="1">
    <location>
        <begin position="46"/>
        <end position="66"/>
    </location>
</feature>
<keyword evidence="1" id="KW-0472">Membrane</keyword>
<feature type="chain" id="PRO_5005193811" evidence="2">
    <location>
        <begin position="23"/>
        <end position="177"/>
    </location>
</feature>
<accession>A0A0G4IZH5</accession>
<evidence type="ECO:0000313" key="3">
    <source>
        <dbReference type="EMBL" id="CEP00539.1"/>
    </source>
</evidence>
<feature type="signal peptide" evidence="2">
    <location>
        <begin position="1"/>
        <end position="22"/>
    </location>
</feature>
<evidence type="ECO:0000256" key="2">
    <source>
        <dbReference type="SAM" id="SignalP"/>
    </source>
</evidence>
<protein>
    <submittedName>
        <fullName evidence="3">Uncharacterized protein</fullName>
    </submittedName>
</protein>
<keyword evidence="1" id="KW-0812">Transmembrane</keyword>
<dbReference type="AlphaFoldDB" id="A0A0G4IZH5"/>